<evidence type="ECO:0000256" key="3">
    <source>
        <dbReference type="ARBA" id="ARBA00023002"/>
    </source>
</evidence>
<keyword evidence="8" id="KW-1185">Reference proteome</keyword>
<proteinExistence type="predicted"/>
<evidence type="ECO:0000259" key="6">
    <source>
        <dbReference type="Pfam" id="PF01266"/>
    </source>
</evidence>
<dbReference type="InterPro" id="IPR006076">
    <property type="entry name" value="FAD-dep_OxRdtase"/>
</dbReference>
<reference evidence="7 8" key="2">
    <citation type="submission" date="2019-08" db="EMBL/GenBank/DDBJ databases">
        <title>Amycolatopsis acidicola sp. nov., isolated from peat swamp forest soil.</title>
        <authorList>
            <person name="Srisuk N."/>
        </authorList>
    </citation>
    <scope>NUCLEOTIDE SEQUENCE [LARGE SCALE GENOMIC DNA]</scope>
    <source>
        <strain evidence="7 8">TBRC 6029</strain>
    </source>
</reference>
<dbReference type="EMBL" id="VJWX01000034">
    <property type="protein sequence ID" value="TVT59045.1"/>
    <property type="molecule type" value="Genomic_DNA"/>
</dbReference>
<comment type="pathway">
    <text evidence="1">Cofactor biosynthesis; thiamine diphosphate biosynthesis.</text>
</comment>
<dbReference type="GO" id="GO:0005737">
    <property type="term" value="C:cytoplasm"/>
    <property type="evidence" value="ECO:0007669"/>
    <property type="project" value="TreeGrafter"/>
</dbReference>
<keyword evidence="2" id="KW-0784">Thiamine biosynthesis</keyword>
<dbReference type="GO" id="GO:0050660">
    <property type="term" value="F:flavin adenine dinucleotide binding"/>
    <property type="evidence" value="ECO:0007669"/>
    <property type="project" value="InterPro"/>
</dbReference>
<dbReference type="SUPFAM" id="SSF54373">
    <property type="entry name" value="FAD-linked reductases, C-terminal domain"/>
    <property type="match status" value="1"/>
</dbReference>
<dbReference type="UniPathway" id="UPA00060"/>
<dbReference type="Proteomes" id="UP000320011">
    <property type="component" value="Unassembled WGS sequence"/>
</dbReference>
<dbReference type="AlphaFoldDB" id="A0A558DDE7"/>
<dbReference type="Pfam" id="PF01266">
    <property type="entry name" value="DAO"/>
    <property type="match status" value="1"/>
</dbReference>
<dbReference type="GO" id="GO:0009228">
    <property type="term" value="P:thiamine biosynthetic process"/>
    <property type="evidence" value="ECO:0007669"/>
    <property type="project" value="UniProtKB-KW"/>
</dbReference>
<dbReference type="OrthoDB" id="3214401at2"/>
<comment type="caution">
    <text evidence="7">The sequence shown here is derived from an EMBL/GenBank/DDBJ whole genome shotgun (WGS) entry which is preliminary data.</text>
</comment>
<evidence type="ECO:0000256" key="5">
    <source>
        <dbReference type="ARBA" id="ARBA00050018"/>
    </source>
</evidence>
<feature type="domain" description="FAD dependent oxidoreductase" evidence="6">
    <location>
        <begin position="6"/>
        <end position="343"/>
    </location>
</feature>
<comment type="catalytic activity">
    <reaction evidence="4">
        <text>glycine + O2 + H2O = glyoxylate + H2O2 + NH4(+)</text>
        <dbReference type="Rhea" id="RHEA:11532"/>
        <dbReference type="ChEBI" id="CHEBI:15377"/>
        <dbReference type="ChEBI" id="CHEBI:15379"/>
        <dbReference type="ChEBI" id="CHEBI:16240"/>
        <dbReference type="ChEBI" id="CHEBI:28938"/>
        <dbReference type="ChEBI" id="CHEBI:36655"/>
        <dbReference type="ChEBI" id="CHEBI:57305"/>
        <dbReference type="EC" id="1.4.3.19"/>
    </reaction>
</comment>
<accession>A0A558DDE7</accession>
<dbReference type="SUPFAM" id="SSF51905">
    <property type="entry name" value="FAD/NAD(P)-binding domain"/>
    <property type="match status" value="1"/>
</dbReference>
<dbReference type="InterPro" id="IPR012727">
    <property type="entry name" value="Gly_oxidase_ThiO"/>
</dbReference>
<dbReference type="Gene3D" id="3.50.50.60">
    <property type="entry name" value="FAD/NAD(P)-binding domain"/>
    <property type="match status" value="1"/>
</dbReference>
<organism evidence="7 8">
    <name type="scientific">Amycolatopsis rhizosphaerae</name>
    <dbReference type="NCBI Taxonomy" id="2053003"/>
    <lineage>
        <taxon>Bacteria</taxon>
        <taxon>Bacillati</taxon>
        <taxon>Actinomycetota</taxon>
        <taxon>Actinomycetes</taxon>
        <taxon>Pseudonocardiales</taxon>
        <taxon>Pseudonocardiaceae</taxon>
        <taxon>Amycolatopsis</taxon>
    </lineage>
</organism>
<dbReference type="RefSeq" id="WP_144586260.1">
    <property type="nucleotide sequence ID" value="NZ_VJWX01000034.1"/>
</dbReference>
<protein>
    <recommendedName>
        <fullName evidence="5">glycine oxidase</fullName>
        <ecNumber evidence="5">1.4.3.19</ecNumber>
    </recommendedName>
</protein>
<name>A0A558DDE7_9PSEU</name>
<dbReference type="PANTHER" id="PTHR13847:SF289">
    <property type="entry name" value="GLYCINE OXIDASE"/>
    <property type="match status" value="1"/>
</dbReference>
<evidence type="ECO:0000256" key="4">
    <source>
        <dbReference type="ARBA" id="ARBA00049872"/>
    </source>
</evidence>
<dbReference type="EC" id="1.4.3.19" evidence="5"/>
<sequence length="364" mass="37844">MAETQVAVVGGGVIGLSVAWKAALAGYRVTVIDPSPGRGASWVAGGMLAPVAEAWPGEEAGLALGEESLRRWPAFAEALAADGGDPGLSTEGTLVVAFDRADADQLAVLAEYLASVGRAVDTVTGRRLRSIEPGVSGARSALLVPGDLAVDNRRLLRSLQAAALRRGVRFLDVEATAVEPGLVRTGSGDVRCDVAVLAAGAYSARLRPGLGVRPLKGEILRLRVRRGSLGPPRHTVRGFVEGRPIYLVPREDGELVLGATQYEAGFDETVTARGVRELLEGAERIFPGIAEYELVEMAAGLRAGSVDTLPYLGPLADGLLAATGHHRNGLLMAPVTADAIVAWLDGEKPPAEVEAADPARDGGH</sequence>
<dbReference type="PANTHER" id="PTHR13847">
    <property type="entry name" value="SARCOSINE DEHYDROGENASE-RELATED"/>
    <property type="match status" value="1"/>
</dbReference>
<dbReference type="GO" id="GO:0043799">
    <property type="term" value="F:glycine oxidase activity"/>
    <property type="evidence" value="ECO:0007669"/>
    <property type="project" value="UniProtKB-EC"/>
</dbReference>
<reference evidence="7 8" key="1">
    <citation type="submission" date="2019-07" db="EMBL/GenBank/DDBJ databases">
        <authorList>
            <person name="Duangmal K."/>
            <person name="Teo W.F.A."/>
        </authorList>
    </citation>
    <scope>NUCLEOTIDE SEQUENCE [LARGE SCALE GENOMIC DNA]</scope>
    <source>
        <strain evidence="7 8">TBRC 6029</strain>
    </source>
</reference>
<dbReference type="InterPro" id="IPR036188">
    <property type="entry name" value="FAD/NAD-bd_sf"/>
</dbReference>
<evidence type="ECO:0000313" key="8">
    <source>
        <dbReference type="Proteomes" id="UP000320011"/>
    </source>
</evidence>
<evidence type="ECO:0000256" key="2">
    <source>
        <dbReference type="ARBA" id="ARBA00022977"/>
    </source>
</evidence>
<gene>
    <name evidence="7" type="primary">thiO</name>
    <name evidence="7" type="ORF">FNH05_05955</name>
</gene>
<evidence type="ECO:0000256" key="1">
    <source>
        <dbReference type="ARBA" id="ARBA00004948"/>
    </source>
</evidence>
<keyword evidence="3 7" id="KW-0560">Oxidoreductase</keyword>
<dbReference type="NCBIfam" id="TIGR02352">
    <property type="entry name" value="thiamin_ThiO"/>
    <property type="match status" value="1"/>
</dbReference>
<evidence type="ECO:0000313" key="7">
    <source>
        <dbReference type="EMBL" id="TVT59045.1"/>
    </source>
</evidence>
<dbReference type="GO" id="GO:0009229">
    <property type="term" value="P:thiamine diphosphate biosynthetic process"/>
    <property type="evidence" value="ECO:0007669"/>
    <property type="project" value="UniProtKB-UniPathway"/>
</dbReference>
<dbReference type="Gene3D" id="3.30.9.10">
    <property type="entry name" value="D-Amino Acid Oxidase, subunit A, domain 2"/>
    <property type="match status" value="1"/>
</dbReference>